<evidence type="ECO:0000256" key="3">
    <source>
        <dbReference type="ARBA" id="ARBA00022448"/>
    </source>
</evidence>
<dbReference type="FunFam" id="1.20.1280.290:FF:000001">
    <property type="entry name" value="Bidirectional sugar transporter SWEET"/>
    <property type="match status" value="1"/>
</dbReference>
<dbReference type="InterPro" id="IPR047664">
    <property type="entry name" value="SWEET"/>
</dbReference>
<dbReference type="PANTHER" id="PTHR10791">
    <property type="entry name" value="RAG1-ACTIVATING PROTEIN 1"/>
    <property type="match status" value="1"/>
</dbReference>
<dbReference type="Gene3D" id="1.20.1280.290">
    <property type="match status" value="2"/>
</dbReference>
<feature type="transmembrane region" description="Helical" evidence="10">
    <location>
        <begin position="47"/>
        <end position="65"/>
    </location>
</feature>
<evidence type="ECO:0000256" key="1">
    <source>
        <dbReference type="ARBA" id="ARBA00004651"/>
    </source>
</evidence>
<evidence type="ECO:0000256" key="9">
    <source>
        <dbReference type="ARBA" id="ARBA00023136"/>
    </source>
</evidence>
<feature type="transmembrane region" description="Helical" evidence="10">
    <location>
        <begin position="71"/>
        <end position="93"/>
    </location>
</feature>
<dbReference type="GO" id="GO:0008515">
    <property type="term" value="F:sucrose transmembrane transporter activity"/>
    <property type="evidence" value="ECO:0007669"/>
    <property type="project" value="UniProtKB-ARBA"/>
</dbReference>
<dbReference type="GO" id="GO:0005886">
    <property type="term" value="C:plasma membrane"/>
    <property type="evidence" value="ECO:0007669"/>
    <property type="project" value="UniProtKB-SubCell"/>
</dbReference>
<organism evidence="11 12">
    <name type="scientific">Erythroxylum novogranatense</name>
    <dbReference type="NCBI Taxonomy" id="1862640"/>
    <lineage>
        <taxon>Eukaryota</taxon>
        <taxon>Viridiplantae</taxon>
        <taxon>Streptophyta</taxon>
        <taxon>Embryophyta</taxon>
        <taxon>Tracheophyta</taxon>
        <taxon>Spermatophyta</taxon>
        <taxon>Magnoliopsida</taxon>
        <taxon>eudicotyledons</taxon>
        <taxon>Gunneridae</taxon>
        <taxon>Pentapetalae</taxon>
        <taxon>rosids</taxon>
        <taxon>fabids</taxon>
        <taxon>Malpighiales</taxon>
        <taxon>Erythroxylaceae</taxon>
        <taxon>Erythroxylum</taxon>
    </lineage>
</organism>
<gene>
    <name evidence="11" type="ORF">K2173_017567</name>
</gene>
<dbReference type="Proteomes" id="UP001159364">
    <property type="component" value="Linkage Group LG06"/>
</dbReference>
<feature type="transmembrane region" description="Helical" evidence="10">
    <location>
        <begin position="163"/>
        <end position="185"/>
    </location>
</feature>
<proteinExistence type="inferred from homology"/>
<keyword evidence="3 10" id="KW-0813">Transport</keyword>
<dbReference type="Pfam" id="PF03083">
    <property type="entry name" value="MtN3_slv"/>
    <property type="match status" value="2"/>
</dbReference>
<keyword evidence="9 10" id="KW-0472">Membrane</keyword>
<comment type="similarity">
    <text evidence="2 10">Belongs to the SWEET sugar transporter family.</text>
</comment>
<feature type="transmembrane region" description="Helical" evidence="10">
    <location>
        <begin position="105"/>
        <end position="124"/>
    </location>
</feature>
<evidence type="ECO:0000256" key="8">
    <source>
        <dbReference type="ARBA" id="ARBA00022989"/>
    </source>
</evidence>
<comment type="function">
    <text evidence="10">Mediates both low-affinity uptake and efflux of sugar across the membrane.</text>
</comment>
<dbReference type="PANTHER" id="PTHR10791:SF134">
    <property type="entry name" value="BIDIRECTIONAL SUGAR TRANSPORTER SWEET9"/>
    <property type="match status" value="1"/>
</dbReference>
<dbReference type="GO" id="GO:0051119">
    <property type="term" value="F:sugar transmembrane transporter activity"/>
    <property type="evidence" value="ECO:0007669"/>
    <property type="project" value="InterPro"/>
</dbReference>
<protein>
    <recommendedName>
        <fullName evidence="10">Bidirectional sugar transporter SWEET</fullName>
    </recommendedName>
</protein>
<reference evidence="11 12" key="1">
    <citation type="submission" date="2021-09" db="EMBL/GenBank/DDBJ databases">
        <title>Genomic insights and catalytic innovation underlie evolution of tropane alkaloids biosynthesis.</title>
        <authorList>
            <person name="Wang Y.-J."/>
            <person name="Tian T."/>
            <person name="Huang J.-P."/>
            <person name="Huang S.-X."/>
        </authorList>
    </citation>
    <scope>NUCLEOTIDE SEQUENCE [LARGE SCALE GENOMIC DNA]</scope>
    <source>
        <strain evidence="11">KIB-2018</strain>
        <tissue evidence="11">Leaf</tissue>
    </source>
</reference>
<evidence type="ECO:0000256" key="2">
    <source>
        <dbReference type="ARBA" id="ARBA00007809"/>
    </source>
</evidence>
<keyword evidence="8 10" id="KW-1133">Transmembrane helix</keyword>
<dbReference type="FunFam" id="1.20.1280.290:FF:000003">
    <property type="entry name" value="Bidirectional sugar transporter SWEET"/>
    <property type="match status" value="1"/>
</dbReference>
<evidence type="ECO:0000313" key="12">
    <source>
        <dbReference type="Proteomes" id="UP001159364"/>
    </source>
</evidence>
<feature type="transmembrane region" description="Helical" evidence="10">
    <location>
        <begin position="191"/>
        <end position="212"/>
    </location>
</feature>
<comment type="caution">
    <text evidence="11">The sequence shown here is derived from an EMBL/GenBank/DDBJ whole genome shotgun (WGS) entry which is preliminary data.</text>
</comment>
<dbReference type="InterPro" id="IPR004316">
    <property type="entry name" value="SWEET_rpt"/>
</dbReference>
<evidence type="ECO:0000256" key="5">
    <source>
        <dbReference type="ARBA" id="ARBA00022597"/>
    </source>
</evidence>
<evidence type="ECO:0000313" key="11">
    <source>
        <dbReference type="EMBL" id="KAJ8762752.1"/>
    </source>
</evidence>
<dbReference type="AlphaFoldDB" id="A0AAV8T7T9"/>
<evidence type="ECO:0000256" key="4">
    <source>
        <dbReference type="ARBA" id="ARBA00022475"/>
    </source>
</evidence>
<comment type="subcellular location">
    <subcellularLocation>
        <location evidence="1 10">Cell membrane</location>
        <topology evidence="1 10">Multi-pass membrane protein</topology>
    </subcellularLocation>
</comment>
<sequence length="264" mass="29549">MAFVTHEELAFVSGVIGNIIGFLLFLAPLPTFYTICKKKTSEGFQSIPYVVALTSAILILTYGLLKTNAILLVTINSVGSVIEITYLAIYLFYASKKQRILTLKLILINLGSYGLMMLITILLVKPSYRVSAVGWICAAFNLAVFAAPLSIMKRVITTKSVEYMPFSLSFFLTLSATTWFFYGFFTRDCFIAVPNVVGFLLGLAQIVLYLAYKNAKKDDEEKPPNGKGDTVEMIHTKANDNLHMEMNHYVCTCKHKKPNENNFE</sequence>
<keyword evidence="12" id="KW-1185">Reference proteome</keyword>
<evidence type="ECO:0000256" key="6">
    <source>
        <dbReference type="ARBA" id="ARBA00022692"/>
    </source>
</evidence>
<keyword evidence="7" id="KW-0677">Repeat</keyword>
<keyword evidence="6 10" id="KW-0812">Transmembrane</keyword>
<keyword evidence="4" id="KW-1003">Cell membrane</keyword>
<dbReference type="EMBL" id="JAIWQS010000006">
    <property type="protein sequence ID" value="KAJ8762752.1"/>
    <property type="molecule type" value="Genomic_DNA"/>
</dbReference>
<name>A0AAV8T7T9_9ROSI</name>
<evidence type="ECO:0000256" key="7">
    <source>
        <dbReference type="ARBA" id="ARBA00022737"/>
    </source>
</evidence>
<evidence type="ECO:0000256" key="10">
    <source>
        <dbReference type="RuleBase" id="RU910715"/>
    </source>
</evidence>
<feature type="transmembrane region" description="Helical" evidence="10">
    <location>
        <begin position="12"/>
        <end position="35"/>
    </location>
</feature>
<keyword evidence="5 10" id="KW-0762">Sugar transport</keyword>
<accession>A0AAV8T7T9</accession>
<feature type="transmembrane region" description="Helical" evidence="10">
    <location>
        <begin position="130"/>
        <end position="151"/>
    </location>
</feature>